<name>A0AAV0X0Y0_9HEMI</name>
<dbReference type="Proteomes" id="UP001160148">
    <property type="component" value="Unassembled WGS sequence"/>
</dbReference>
<feature type="region of interest" description="Disordered" evidence="1">
    <location>
        <begin position="19"/>
        <end position="40"/>
    </location>
</feature>
<protein>
    <submittedName>
        <fullName evidence="2">Uncharacterized protein</fullName>
    </submittedName>
</protein>
<sequence>MWIPMMAAAAQHDRVVLSPRRLQQQQQQQHTPSPDRDRHGQRTYLHMVPMLPPPTVPSTHDGQDTIISDRLQDTSFQYTSTAPSVISGNAFTTPSKIPNSINKLNLIQSHSNKWGSSRKVHERSTGPDWFETKMANAKLEKKRSSKCFWSSSFVVDPTTHFHYKVSDIIQFI</sequence>
<evidence type="ECO:0000313" key="3">
    <source>
        <dbReference type="Proteomes" id="UP001160148"/>
    </source>
</evidence>
<evidence type="ECO:0000256" key="1">
    <source>
        <dbReference type="SAM" id="MobiDB-lite"/>
    </source>
</evidence>
<comment type="caution">
    <text evidence="2">The sequence shown here is derived from an EMBL/GenBank/DDBJ whole genome shotgun (WGS) entry which is preliminary data.</text>
</comment>
<accession>A0AAV0X0Y0</accession>
<organism evidence="2 3">
    <name type="scientific">Macrosiphum euphorbiae</name>
    <name type="common">potato aphid</name>
    <dbReference type="NCBI Taxonomy" id="13131"/>
    <lineage>
        <taxon>Eukaryota</taxon>
        <taxon>Metazoa</taxon>
        <taxon>Ecdysozoa</taxon>
        <taxon>Arthropoda</taxon>
        <taxon>Hexapoda</taxon>
        <taxon>Insecta</taxon>
        <taxon>Pterygota</taxon>
        <taxon>Neoptera</taxon>
        <taxon>Paraneoptera</taxon>
        <taxon>Hemiptera</taxon>
        <taxon>Sternorrhyncha</taxon>
        <taxon>Aphidomorpha</taxon>
        <taxon>Aphidoidea</taxon>
        <taxon>Aphididae</taxon>
        <taxon>Macrosiphini</taxon>
        <taxon>Macrosiphum</taxon>
    </lineage>
</organism>
<evidence type="ECO:0000313" key="2">
    <source>
        <dbReference type="EMBL" id="CAI6361636.1"/>
    </source>
</evidence>
<proteinExistence type="predicted"/>
<reference evidence="2 3" key="1">
    <citation type="submission" date="2023-01" db="EMBL/GenBank/DDBJ databases">
        <authorList>
            <person name="Whitehead M."/>
        </authorList>
    </citation>
    <scope>NUCLEOTIDE SEQUENCE [LARGE SCALE GENOMIC DNA]</scope>
</reference>
<keyword evidence="3" id="KW-1185">Reference proteome</keyword>
<gene>
    <name evidence="2" type="ORF">MEUPH1_LOCUS16794</name>
</gene>
<dbReference type="AlphaFoldDB" id="A0AAV0X0Y0"/>
<dbReference type="EMBL" id="CARXXK010000003">
    <property type="protein sequence ID" value="CAI6361636.1"/>
    <property type="molecule type" value="Genomic_DNA"/>
</dbReference>